<dbReference type="AlphaFoldDB" id="A0A0V0IJB7"/>
<evidence type="ECO:0000313" key="1">
    <source>
        <dbReference type="EMBL" id="JAP32577.1"/>
    </source>
</evidence>
<protein>
    <submittedName>
        <fullName evidence="1">Putative ovule protein</fullName>
    </submittedName>
</protein>
<reference evidence="1" key="1">
    <citation type="submission" date="2015-12" db="EMBL/GenBank/DDBJ databases">
        <title>Gene expression during late stages of embryo sac development: a critical building block for successful pollen-pistil interactions.</title>
        <authorList>
            <person name="Liu Y."/>
            <person name="Joly V."/>
            <person name="Sabar M."/>
            <person name="Matton D.P."/>
        </authorList>
    </citation>
    <scope>NUCLEOTIDE SEQUENCE</scope>
</reference>
<name>A0A0V0IJB7_SOLCH</name>
<organism evidence="1">
    <name type="scientific">Solanum chacoense</name>
    <name type="common">Chaco potato</name>
    <dbReference type="NCBI Taxonomy" id="4108"/>
    <lineage>
        <taxon>Eukaryota</taxon>
        <taxon>Viridiplantae</taxon>
        <taxon>Streptophyta</taxon>
        <taxon>Embryophyta</taxon>
        <taxon>Tracheophyta</taxon>
        <taxon>Spermatophyta</taxon>
        <taxon>Magnoliopsida</taxon>
        <taxon>eudicotyledons</taxon>
        <taxon>Gunneridae</taxon>
        <taxon>Pentapetalae</taxon>
        <taxon>asterids</taxon>
        <taxon>lamiids</taxon>
        <taxon>Solanales</taxon>
        <taxon>Solanaceae</taxon>
        <taxon>Solanoideae</taxon>
        <taxon>Solaneae</taxon>
        <taxon>Solanum</taxon>
    </lineage>
</organism>
<sequence length="98" mass="11396">MMNCQLVPLIKDELPLDSFNIMIVKPKLLLWSSKPETMSLSTNKTSTNTSLIRERRELTQYFQIDVRDRDVLDAIDGGIRWTELENRHLSISSLLFQS</sequence>
<proteinExistence type="predicted"/>
<dbReference type="EMBL" id="GEDG01005889">
    <property type="protein sequence ID" value="JAP32577.1"/>
    <property type="molecule type" value="Transcribed_RNA"/>
</dbReference>
<accession>A0A0V0IJB7</accession>